<comment type="caution">
    <text evidence="4">The sequence shown here is derived from an EMBL/GenBank/DDBJ whole genome shotgun (WGS) entry which is preliminary data.</text>
</comment>
<keyword evidence="2" id="KW-0238">DNA-binding</keyword>
<dbReference type="InterPro" id="IPR007693">
    <property type="entry name" value="DNA_helicase_DnaB-like_N"/>
</dbReference>
<dbReference type="GO" id="GO:0003677">
    <property type="term" value="F:DNA binding"/>
    <property type="evidence" value="ECO:0007669"/>
    <property type="project" value="UniProtKB-KW"/>
</dbReference>
<feature type="non-terminal residue" evidence="4">
    <location>
        <position position="65"/>
    </location>
</feature>
<dbReference type="InterPro" id="IPR016136">
    <property type="entry name" value="DNA_helicase_N/primase_C"/>
</dbReference>
<dbReference type="Pfam" id="PF00772">
    <property type="entry name" value="DnaB"/>
    <property type="match status" value="1"/>
</dbReference>
<dbReference type="Gene3D" id="1.10.860.10">
    <property type="entry name" value="DNAb Helicase, Chain A"/>
    <property type="match status" value="1"/>
</dbReference>
<dbReference type="AlphaFoldDB" id="X0VNS0"/>
<evidence type="ECO:0000259" key="3">
    <source>
        <dbReference type="Pfam" id="PF00772"/>
    </source>
</evidence>
<name>X0VNS0_9ZZZZ</name>
<gene>
    <name evidence="4" type="ORF">S01H1_59335</name>
</gene>
<accession>X0VNS0</accession>
<dbReference type="GO" id="GO:0006260">
    <property type="term" value="P:DNA replication"/>
    <property type="evidence" value="ECO:0007669"/>
    <property type="project" value="UniProtKB-KW"/>
</dbReference>
<organism evidence="4">
    <name type="scientific">marine sediment metagenome</name>
    <dbReference type="NCBI Taxonomy" id="412755"/>
    <lineage>
        <taxon>unclassified sequences</taxon>
        <taxon>metagenomes</taxon>
        <taxon>ecological metagenomes</taxon>
    </lineage>
</organism>
<feature type="domain" description="DNA helicase DnaB-like N-terminal" evidence="3">
    <location>
        <begin position="35"/>
        <end position="65"/>
    </location>
</feature>
<protein>
    <recommendedName>
        <fullName evidence="3">DNA helicase DnaB-like N-terminal domain-containing protein</fullName>
    </recommendedName>
</protein>
<dbReference type="GO" id="GO:0005524">
    <property type="term" value="F:ATP binding"/>
    <property type="evidence" value="ECO:0007669"/>
    <property type="project" value="InterPro"/>
</dbReference>
<dbReference type="SUPFAM" id="SSF48024">
    <property type="entry name" value="N-terminal domain of DnaB helicase"/>
    <property type="match status" value="1"/>
</dbReference>
<dbReference type="InterPro" id="IPR036185">
    <property type="entry name" value="DNA_heli_DnaB-like_N_sf"/>
</dbReference>
<reference evidence="4" key="1">
    <citation type="journal article" date="2014" name="Front. Microbiol.">
        <title>High frequency of phylogenetically diverse reductive dehalogenase-homologous genes in deep subseafloor sedimentary metagenomes.</title>
        <authorList>
            <person name="Kawai M."/>
            <person name="Futagami T."/>
            <person name="Toyoda A."/>
            <person name="Takaki Y."/>
            <person name="Nishi S."/>
            <person name="Hori S."/>
            <person name="Arai W."/>
            <person name="Tsubouchi T."/>
            <person name="Morono Y."/>
            <person name="Uchiyama I."/>
            <person name="Ito T."/>
            <person name="Fujiyama A."/>
            <person name="Inagaki F."/>
            <person name="Takami H."/>
        </authorList>
    </citation>
    <scope>NUCLEOTIDE SEQUENCE</scope>
    <source>
        <strain evidence="4">Expedition CK06-06</strain>
    </source>
</reference>
<proteinExistence type="predicted"/>
<evidence type="ECO:0000256" key="2">
    <source>
        <dbReference type="ARBA" id="ARBA00023125"/>
    </source>
</evidence>
<evidence type="ECO:0000256" key="1">
    <source>
        <dbReference type="ARBA" id="ARBA00022705"/>
    </source>
</evidence>
<dbReference type="GO" id="GO:0003678">
    <property type="term" value="F:DNA helicase activity"/>
    <property type="evidence" value="ECO:0007669"/>
    <property type="project" value="InterPro"/>
</dbReference>
<sequence>MESDTVRLMAQNATLISDRLKAAPAADESLPFRQAPHNLEAEQALLGAILVNNEAMDRVSSFLEP</sequence>
<keyword evidence="1" id="KW-0235">DNA replication</keyword>
<dbReference type="EMBL" id="BARS01038807">
    <property type="protein sequence ID" value="GAG14103.1"/>
    <property type="molecule type" value="Genomic_DNA"/>
</dbReference>
<evidence type="ECO:0000313" key="4">
    <source>
        <dbReference type="EMBL" id="GAG14103.1"/>
    </source>
</evidence>